<evidence type="ECO:0000313" key="4">
    <source>
        <dbReference type="Proteomes" id="UP001190700"/>
    </source>
</evidence>
<dbReference type="Proteomes" id="UP001190700">
    <property type="component" value="Unassembled WGS sequence"/>
</dbReference>
<evidence type="ECO:0000259" key="2">
    <source>
        <dbReference type="Pfam" id="PF23744"/>
    </source>
</evidence>
<comment type="caution">
    <text evidence="3">The sequence shown here is derived from an EMBL/GenBank/DDBJ whole genome shotgun (WGS) entry which is preliminary data.</text>
</comment>
<dbReference type="AlphaFoldDB" id="A0AAE0FEE0"/>
<keyword evidence="1" id="KW-0677">Repeat</keyword>
<accession>A0AAE0FEE0</accession>
<name>A0AAE0FEE0_9CHLO</name>
<dbReference type="InterPro" id="IPR056597">
    <property type="entry name" value="ARM_LRRK2"/>
</dbReference>
<evidence type="ECO:0000256" key="1">
    <source>
        <dbReference type="ARBA" id="ARBA00022737"/>
    </source>
</evidence>
<gene>
    <name evidence="3" type="ORF">CYMTET_33115</name>
</gene>
<dbReference type="SUPFAM" id="SSF48371">
    <property type="entry name" value="ARM repeat"/>
    <property type="match status" value="1"/>
</dbReference>
<dbReference type="Pfam" id="PF23744">
    <property type="entry name" value="ARM_LRRK2"/>
    <property type="match status" value="1"/>
</dbReference>
<keyword evidence="4" id="KW-1185">Reference proteome</keyword>
<protein>
    <recommendedName>
        <fullName evidence="2">LRRK2 ARM repeat domain-containing protein</fullName>
    </recommendedName>
</protein>
<reference evidence="3 4" key="1">
    <citation type="journal article" date="2015" name="Genome Biol. Evol.">
        <title>Comparative Genomics of a Bacterivorous Green Alga Reveals Evolutionary Causalities and Consequences of Phago-Mixotrophic Mode of Nutrition.</title>
        <authorList>
            <person name="Burns J.A."/>
            <person name="Paasch A."/>
            <person name="Narechania A."/>
            <person name="Kim E."/>
        </authorList>
    </citation>
    <scope>NUCLEOTIDE SEQUENCE [LARGE SCALE GENOMIC DNA]</scope>
    <source>
        <strain evidence="3 4">PLY_AMNH</strain>
    </source>
</reference>
<organism evidence="3 4">
    <name type="scientific">Cymbomonas tetramitiformis</name>
    <dbReference type="NCBI Taxonomy" id="36881"/>
    <lineage>
        <taxon>Eukaryota</taxon>
        <taxon>Viridiplantae</taxon>
        <taxon>Chlorophyta</taxon>
        <taxon>Pyramimonadophyceae</taxon>
        <taxon>Pyramimonadales</taxon>
        <taxon>Pyramimonadaceae</taxon>
        <taxon>Cymbomonas</taxon>
    </lineage>
</organism>
<evidence type="ECO:0000313" key="3">
    <source>
        <dbReference type="EMBL" id="KAK3257811.1"/>
    </source>
</evidence>
<proteinExistence type="predicted"/>
<dbReference type="PANTHER" id="PTHR22895:SF0">
    <property type="entry name" value="ARMADILLO REPEAT-CONTAINING PROTEIN 6"/>
    <property type="match status" value="1"/>
</dbReference>
<sequence length="371" mass="39982">MALAQLAYNGPYPDGHPGNCMDVAAANGLEVMRNAVQNFPKFVPMQFFMLELLENMALDANLRSRIASQGCIELIVTSMQTHSANVDLQIGSCQVLEKIIKDSDVNEMKLSSCAGIEAAVMAMRLHVNSAEMQRSGARLLSLVAGNPGNDMKLITIGGVDAMLKALTSFLTHSMLQFHCLEVLGIILERGHNTVKVYEGGGATLAIKAMTEHSARPEVNETACRLLQRLLSTVSILDAVSGIIAAGGLQAVLNALHNHASDSRTQVYALWCTALLCQNSKENRAVALQPEMQKGLGGTMRSDALAMTTTAMTTFKDEVLVQLYGSWVIQSLSVGNEASPPYQTPLGSLWQESLSCGWEEGWKSARRQSGLA</sequence>
<feature type="domain" description="LRRK2 ARM repeat" evidence="2">
    <location>
        <begin position="120"/>
        <end position="332"/>
    </location>
</feature>
<dbReference type="InterPro" id="IPR016024">
    <property type="entry name" value="ARM-type_fold"/>
</dbReference>
<dbReference type="EMBL" id="LGRX02020085">
    <property type="protein sequence ID" value="KAK3257811.1"/>
    <property type="molecule type" value="Genomic_DNA"/>
</dbReference>
<dbReference type="InterPro" id="IPR011989">
    <property type="entry name" value="ARM-like"/>
</dbReference>
<dbReference type="PANTHER" id="PTHR22895">
    <property type="entry name" value="ARMADILLO REPEAT-CONTAINING PROTEIN 6"/>
    <property type="match status" value="1"/>
</dbReference>
<dbReference type="Gene3D" id="1.25.10.10">
    <property type="entry name" value="Leucine-rich Repeat Variant"/>
    <property type="match status" value="2"/>
</dbReference>